<keyword evidence="3" id="KW-1185">Reference proteome</keyword>
<gene>
    <name evidence="2" type="ORF">NTEN_LOCUS16166</name>
</gene>
<protein>
    <submittedName>
        <fullName evidence="2">Uncharacterized protein</fullName>
    </submittedName>
</protein>
<organism evidence="2 3">
    <name type="scientific">Nesidiocoris tenuis</name>
    <dbReference type="NCBI Taxonomy" id="355587"/>
    <lineage>
        <taxon>Eukaryota</taxon>
        <taxon>Metazoa</taxon>
        <taxon>Ecdysozoa</taxon>
        <taxon>Arthropoda</taxon>
        <taxon>Hexapoda</taxon>
        <taxon>Insecta</taxon>
        <taxon>Pterygota</taxon>
        <taxon>Neoptera</taxon>
        <taxon>Paraneoptera</taxon>
        <taxon>Hemiptera</taxon>
        <taxon>Heteroptera</taxon>
        <taxon>Panheteroptera</taxon>
        <taxon>Cimicomorpha</taxon>
        <taxon>Miridae</taxon>
        <taxon>Dicyphina</taxon>
        <taxon>Nesidiocoris</taxon>
    </lineage>
</organism>
<proteinExistence type="predicted"/>
<accession>A0A6H5HCS9</accession>
<dbReference type="AlphaFoldDB" id="A0A6H5HCS9"/>
<evidence type="ECO:0000313" key="3">
    <source>
        <dbReference type="Proteomes" id="UP000479000"/>
    </source>
</evidence>
<name>A0A6H5HCS9_9HEMI</name>
<evidence type="ECO:0000313" key="2">
    <source>
        <dbReference type="EMBL" id="CAB0011173.1"/>
    </source>
</evidence>
<dbReference type="EMBL" id="CADCXU010023794">
    <property type="protein sequence ID" value="CAB0011173.1"/>
    <property type="molecule type" value="Genomic_DNA"/>
</dbReference>
<reference evidence="2 3" key="1">
    <citation type="submission" date="2020-02" db="EMBL/GenBank/DDBJ databases">
        <authorList>
            <person name="Ferguson B K."/>
        </authorList>
    </citation>
    <scope>NUCLEOTIDE SEQUENCE [LARGE SCALE GENOMIC DNA]</scope>
</reference>
<feature type="region of interest" description="Disordered" evidence="1">
    <location>
        <begin position="33"/>
        <end position="67"/>
    </location>
</feature>
<evidence type="ECO:0000256" key="1">
    <source>
        <dbReference type="SAM" id="MobiDB-lite"/>
    </source>
</evidence>
<dbReference type="Proteomes" id="UP000479000">
    <property type="component" value="Unassembled WGS sequence"/>
</dbReference>
<sequence>MYHAISIAERASDSSFGKWAITFGGGGGGMAPCNKHKTSELKAGQKRSHGESVTRVSPGMRLIGNLTPPRTELQENLFLIHIYSESLPEQVP</sequence>
<feature type="non-terminal residue" evidence="2">
    <location>
        <position position="92"/>
    </location>
</feature>